<dbReference type="PANTHER" id="PTHR33103:SF19">
    <property type="entry name" value="OS09G0544700 PROTEIN"/>
    <property type="match status" value="1"/>
</dbReference>
<sequence>MKPEVESKESANLVRVQLLVQKSNKRVLYMEAGKDFVDILLSFLMLPTGAVIKLISQGLDEWPAGAISNIFKSVENLSSSLLNDGCKDILLSPRPASGYCASSLLGIQGVESCAIRYYMCGDNDCWGTPTMTRNAGELCARCRCCAMTVEIVESPESLVPRLLSEAPAITAGYVKANTTFMITDDMEIYPTSTIKSIVLLNKLKVENMSDLDSIEIAVGITQALQLLQASLVTRSALNEVFAKDHKPAGSEQIIVLISGNKSEKKQPCMCTIFNFHVPPADLVRVQLLVEKSTKRVLYMEAGKDFVDLLFSFLMLPTGTVIKLISQGLDEWPVGAISNIFKSIDKLNASVMNVSCKDILLSPQSASGYFASSLVRIQGVRSCEKTYYTSNSYHYAEFKTQAIMTRKHGHPCASCRNPMTKVFTESQESLAAESMTKPAGAGYVKENTTFMITYEMEMYPTSTIKSIVLLNKL</sequence>
<proteinExistence type="predicted"/>
<dbReference type="InterPro" id="IPR007750">
    <property type="entry name" value="DUF674"/>
</dbReference>
<dbReference type="Proteomes" id="UP001497522">
    <property type="component" value="Chromosome 1"/>
</dbReference>
<reference evidence="1 2" key="1">
    <citation type="submission" date="2024-03" db="EMBL/GenBank/DDBJ databases">
        <authorList>
            <consortium name="ELIXIR-Norway"/>
            <consortium name="Elixir Norway"/>
        </authorList>
    </citation>
    <scope>NUCLEOTIDE SEQUENCE [LARGE SCALE GENOMIC DNA]</scope>
</reference>
<dbReference type="EMBL" id="OZ023702">
    <property type="protein sequence ID" value="CAK9857585.1"/>
    <property type="molecule type" value="Genomic_DNA"/>
</dbReference>
<dbReference type="Pfam" id="PF05056">
    <property type="entry name" value="DUF674"/>
    <property type="match status" value="1"/>
</dbReference>
<organism evidence="1 2">
    <name type="scientific">Sphagnum jensenii</name>
    <dbReference type="NCBI Taxonomy" id="128206"/>
    <lineage>
        <taxon>Eukaryota</taxon>
        <taxon>Viridiplantae</taxon>
        <taxon>Streptophyta</taxon>
        <taxon>Embryophyta</taxon>
        <taxon>Bryophyta</taxon>
        <taxon>Sphagnophytina</taxon>
        <taxon>Sphagnopsida</taxon>
        <taxon>Sphagnales</taxon>
        <taxon>Sphagnaceae</taxon>
        <taxon>Sphagnum</taxon>
    </lineage>
</organism>
<keyword evidence="2" id="KW-1185">Reference proteome</keyword>
<name>A0ABP1A4Z8_9BRYO</name>
<dbReference type="PANTHER" id="PTHR33103">
    <property type="entry name" value="OS01G0153900 PROTEIN"/>
    <property type="match status" value="1"/>
</dbReference>
<protein>
    <submittedName>
        <fullName evidence="1">Uncharacterized protein</fullName>
    </submittedName>
</protein>
<gene>
    <name evidence="1" type="ORF">CSSPJE1EN2_LOCUS580</name>
</gene>
<accession>A0ABP1A4Z8</accession>
<evidence type="ECO:0000313" key="2">
    <source>
        <dbReference type="Proteomes" id="UP001497522"/>
    </source>
</evidence>
<evidence type="ECO:0000313" key="1">
    <source>
        <dbReference type="EMBL" id="CAK9857585.1"/>
    </source>
</evidence>